<proteinExistence type="predicted"/>
<gene>
    <name evidence="1" type="ORF">LIER_36842</name>
</gene>
<dbReference type="Proteomes" id="UP001454036">
    <property type="component" value="Unassembled WGS sequence"/>
</dbReference>
<keyword evidence="2" id="KW-1185">Reference proteome</keyword>
<evidence type="ECO:0000313" key="2">
    <source>
        <dbReference type="Proteomes" id="UP001454036"/>
    </source>
</evidence>
<protein>
    <recommendedName>
        <fullName evidence="3">DUF4283 domain-containing protein</fullName>
    </recommendedName>
</protein>
<dbReference type="AlphaFoldDB" id="A0AAV3PE55"/>
<organism evidence="1 2">
    <name type="scientific">Lithospermum erythrorhizon</name>
    <name type="common">Purple gromwell</name>
    <name type="synonym">Lithospermum officinale var. erythrorhizon</name>
    <dbReference type="NCBI Taxonomy" id="34254"/>
    <lineage>
        <taxon>Eukaryota</taxon>
        <taxon>Viridiplantae</taxon>
        <taxon>Streptophyta</taxon>
        <taxon>Embryophyta</taxon>
        <taxon>Tracheophyta</taxon>
        <taxon>Spermatophyta</taxon>
        <taxon>Magnoliopsida</taxon>
        <taxon>eudicotyledons</taxon>
        <taxon>Gunneridae</taxon>
        <taxon>Pentapetalae</taxon>
        <taxon>asterids</taxon>
        <taxon>lamiids</taxon>
        <taxon>Boraginales</taxon>
        <taxon>Boraginaceae</taxon>
        <taxon>Boraginoideae</taxon>
        <taxon>Lithospermeae</taxon>
        <taxon>Lithospermum</taxon>
    </lineage>
</organism>
<dbReference type="EMBL" id="BAABME010017151">
    <property type="protein sequence ID" value="GAA0148986.1"/>
    <property type="molecule type" value="Genomic_DNA"/>
</dbReference>
<reference evidence="1 2" key="1">
    <citation type="submission" date="2024-01" db="EMBL/GenBank/DDBJ databases">
        <title>The complete chloroplast genome sequence of Lithospermum erythrorhizon: insights into the phylogenetic relationship among Boraginaceae species and the maternal lineages of purple gromwells.</title>
        <authorList>
            <person name="Okada T."/>
            <person name="Watanabe K."/>
        </authorList>
    </citation>
    <scope>NUCLEOTIDE SEQUENCE [LARGE SCALE GENOMIC DNA]</scope>
</reference>
<dbReference type="PANTHER" id="PTHR31286">
    <property type="entry name" value="GLYCINE-RICH CELL WALL STRUCTURAL PROTEIN 1.8-LIKE"/>
    <property type="match status" value="1"/>
</dbReference>
<comment type="caution">
    <text evidence="1">The sequence shown here is derived from an EMBL/GenBank/DDBJ whole genome shotgun (WGS) entry which is preliminary data.</text>
</comment>
<dbReference type="InterPro" id="IPR040256">
    <property type="entry name" value="At4g02000-like"/>
</dbReference>
<evidence type="ECO:0008006" key="3">
    <source>
        <dbReference type="Google" id="ProtNLM"/>
    </source>
</evidence>
<evidence type="ECO:0000313" key="1">
    <source>
        <dbReference type="EMBL" id="GAA0148986.1"/>
    </source>
</evidence>
<accession>A0AAV3PE55</accession>
<sequence length="280" mass="31436">MWLVKTNPMCIFKWTTDFDSSKESPLKPIWMHFPVVPLYLYEGEGLLSVANSIGKPLRADSLNTNHVKLGVPSVCVELDISKPLVNEVWINFEDDEDPDSSEGFWQKVEYDETLTYYSKCFYMGHSLEDCKRDFEKERLQAAKGKKAMDDKPGYVTRRHYRHVYNSKASQTTQRDGGVPIALKPAACSASTSAPITANNDVQQTEDTTVVFAATEEVHQANDLSDINVAFHVESPPYSPKAIDNLANIRPESVTPVENQALKDGDVQLTDKSLDPFLNVE</sequence>
<name>A0AAV3PE55_LITER</name>
<dbReference type="PANTHER" id="PTHR31286:SF165">
    <property type="entry name" value="DUF4283 DOMAIN-CONTAINING PROTEIN"/>
    <property type="match status" value="1"/>
</dbReference>